<name>A0A437MJU0_9PROT</name>
<accession>A0A437MJU0</accession>
<gene>
    <name evidence="3" type="ORF">EOD42_09130</name>
</gene>
<reference evidence="3 4" key="1">
    <citation type="submission" date="2019-01" db="EMBL/GenBank/DDBJ databases">
        <authorList>
            <person name="Chen W.-M."/>
        </authorList>
    </citation>
    <scope>NUCLEOTIDE SEQUENCE [LARGE SCALE GENOMIC DNA]</scope>
    <source>
        <strain evidence="3 4">CCP-6</strain>
    </source>
</reference>
<sequence>MRPRSGGFRRAVLPALAVTPLPADAPRRRIAYDPRNPLARPFASQLGAFRSGTSTPRAFLEECLDTLTRDEPAIAAFVTLGLDAARASADAATARWREGRPLSLVDGMPIAVKDMIETIDMPTQMNSPIFAGWQSRRDAACVAAMRQAGAVIVGKSVTTEFACGNSGPTRNPYDSARTPGGSSSGSAASVGAGMVSMGFGTQTHGSTIRPAGYCGAYGLKPSLGALHTGGLAPLGPTLDHLGIIAASLEDAWTSAKAIASIAGGTPPHPGMRGPMETPAALRPATLVRLNTLGWAETPASSQAAFEAAVSAIAAAGVTILDASNDAGVAALEAELARIDDYATDLLAWESRAALGAYRAHGDHMVGARVHDLLERAAGMDTARYERGLAGRQRLRDLVAGFAGRVQGFVMLSSSGPAIADHAYTGSRNYALPWTMVAAPSISLPLLVDQELPLGLQIAGFAEGDAETCAIGAWLRDTLLKH</sequence>
<organism evidence="3 4">
    <name type="scientific">Rhodovarius crocodyli</name>
    <dbReference type="NCBI Taxonomy" id="1979269"/>
    <lineage>
        <taxon>Bacteria</taxon>
        <taxon>Pseudomonadati</taxon>
        <taxon>Pseudomonadota</taxon>
        <taxon>Alphaproteobacteria</taxon>
        <taxon>Acetobacterales</taxon>
        <taxon>Roseomonadaceae</taxon>
        <taxon>Rhodovarius</taxon>
    </lineage>
</organism>
<evidence type="ECO:0000256" key="1">
    <source>
        <dbReference type="SAM" id="MobiDB-lite"/>
    </source>
</evidence>
<evidence type="ECO:0000313" key="4">
    <source>
        <dbReference type="Proteomes" id="UP000282957"/>
    </source>
</evidence>
<protein>
    <submittedName>
        <fullName evidence="3">Amidase</fullName>
    </submittedName>
</protein>
<evidence type="ECO:0000313" key="3">
    <source>
        <dbReference type="EMBL" id="RVT97937.1"/>
    </source>
</evidence>
<dbReference type="OrthoDB" id="9777859at2"/>
<dbReference type="SUPFAM" id="SSF75304">
    <property type="entry name" value="Amidase signature (AS) enzymes"/>
    <property type="match status" value="1"/>
</dbReference>
<comment type="caution">
    <text evidence="3">The sequence shown here is derived from an EMBL/GenBank/DDBJ whole genome shotgun (WGS) entry which is preliminary data.</text>
</comment>
<dbReference type="PANTHER" id="PTHR11895:SF151">
    <property type="entry name" value="GLUTAMYL-TRNA(GLN) AMIDOTRANSFERASE SUBUNIT A"/>
    <property type="match status" value="1"/>
</dbReference>
<dbReference type="AlphaFoldDB" id="A0A437MJU0"/>
<dbReference type="Gene3D" id="3.90.1300.10">
    <property type="entry name" value="Amidase signature (AS) domain"/>
    <property type="match status" value="1"/>
</dbReference>
<dbReference type="Pfam" id="PF01425">
    <property type="entry name" value="Amidase"/>
    <property type="match status" value="1"/>
</dbReference>
<dbReference type="InterPro" id="IPR036928">
    <property type="entry name" value="AS_sf"/>
</dbReference>
<feature type="domain" description="Amidase" evidence="2">
    <location>
        <begin position="60"/>
        <end position="467"/>
    </location>
</feature>
<dbReference type="GO" id="GO:0003824">
    <property type="term" value="F:catalytic activity"/>
    <property type="evidence" value="ECO:0007669"/>
    <property type="project" value="InterPro"/>
</dbReference>
<dbReference type="InterPro" id="IPR000120">
    <property type="entry name" value="Amidase"/>
</dbReference>
<dbReference type="PANTHER" id="PTHR11895">
    <property type="entry name" value="TRANSAMIDASE"/>
    <property type="match status" value="1"/>
</dbReference>
<proteinExistence type="predicted"/>
<dbReference type="Proteomes" id="UP000282957">
    <property type="component" value="Unassembled WGS sequence"/>
</dbReference>
<dbReference type="InterPro" id="IPR023631">
    <property type="entry name" value="Amidase_dom"/>
</dbReference>
<feature type="region of interest" description="Disordered" evidence="1">
    <location>
        <begin position="165"/>
        <end position="187"/>
    </location>
</feature>
<dbReference type="EMBL" id="SACL01000002">
    <property type="protein sequence ID" value="RVT97937.1"/>
    <property type="molecule type" value="Genomic_DNA"/>
</dbReference>
<evidence type="ECO:0000259" key="2">
    <source>
        <dbReference type="Pfam" id="PF01425"/>
    </source>
</evidence>
<keyword evidence="4" id="KW-1185">Reference proteome</keyword>